<dbReference type="Pfam" id="PF14223">
    <property type="entry name" value="Retrotran_gag_2"/>
    <property type="match status" value="1"/>
</dbReference>
<dbReference type="PANTHER" id="PTHR47481:SF31">
    <property type="entry name" value="OS01G0873500 PROTEIN"/>
    <property type="match status" value="1"/>
</dbReference>
<dbReference type="EMBL" id="QGNW01001106">
    <property type="protein sequence ID" value="RVW55881.1"/>
    <property type="molecule type" value="Genomic_DNA"/>
</dbReference>
<dbReference type="PANTHER" id="PTHR47481">
    <property type="match status" value="1"/>
</dbReference>
<comment type="caution">
    <text evidence="1">The sequence shown here is derived from an EMBL/GenBank/DDBJ whole genome shotgun (WGS) entry which is preliminary data.</text>
</comment>
<reference evidence="1 2" key="1">
    <citation type="journal article" date="2018" name="PLoS Genet.">
        <title>Population sequencing reveals clonal diversity and ancestral inbreeding in the grapevine cultivar Chardonnay.</title>
        <authorList>
            <person name="Roach M.J."/>
            <person name="Johnson D.L."/>
            <person name="Bohlmann J."/>
            <person name="van Vuuren H.J."/>
            <person name="Jones S.J."/>
            <person name="Pretorius I.S."/>
            <person name="Schmidt S.A."/>
            <person name="Borneman A.R."/>
        </authorList>
    </citation>
    <scope>NUCLEOTIDE SEQUENCE [LARGE SCALE GENOMIC DNA]</scope>
    <source>
        <strain evidence="2">cv. Chardonnay</strain>
        <tissue evidence="1">Leaf</tissue>
    </source>
</reference>
<evidence type="ECO:0008006" key="3">
    <source>
        <dbReference type="Google" id="ProtNLM"/>
    </source>
</evidence>
<sequence>MWTILEPLYYSSHATLVNICVSDSSQGETVQDSTLAYQEGRFKIDEYLVKIKVCVDSLTFVGVFLSTKNHVESILDDLPSDYESLVTLVTLRNDDFSVEEIEALLMAHESRVEKDNSSLDSSPSAHVVSSNVVEKGNHFKQNYYVANSQGNHSGYNGGFGQGGDFGRRGGFNGGRGFNWNHNGRSNRGCFRGRGNRSGFQARPPWNSDNQNEKLVCQLCVSPPILSPTMMPTPTSPISSARPITEMDNVVFTHPHAPNSADTTPAPAQVPNISVTKRISKDADNTHSMITRAKSGTVKPKIFIVAVREPSSVTATLQQDE</sequence>
<evidence type="ECO:0000313" key="1">
    <source>
        <dbReference type="EMBL" id="RVW55881.1"/>
    </source>
</evidence>
<dbReference type="AlphaFoldDB" id="A0A438F7G6"/>
<gene>
    <name evidence="1" type="ORF">CK203_104120</name>
</gene>
<proteinExistence type="predicted"/>
<name>A0A438F7G6_VITVI</name>
<dbReference type="Proteomes" id="UP000288805">
    <property type="component" value="Unassembled WGS sequence"/>
</dbReference>
<evidence type="ECO:0000313" key="2">
    <source>
        <dbReference type="Proteomes" id="UP000288805"/>
    </source>
</evidence>
<protein>
    <recommendedName>
        <fullName evidence="3">Retrovirus-related Pol polyprotein from transposon RE1</fullName>
    </recommendedName>
</protein>
<accession>A0A438F7G6</accession>
<organism evidence="1 2">
    <name type="scientific">Vitis vinifera</name>
    <name type="common">Grape</name>
    <dbReference type="NCBI Taxonomy" id="29760"/>
    <lineage>
        <taxon>Eukaryota</taxon>
        <taxon>Viridiplantae</taxon>
        <taxon>Streptophyta</taxon>
        <taxon>Embryophyta</taxon>
        <taxon>Tracheophyta</taxon>
        <taxon>Spermatophyta</taxon>
        <taxon>Magnoliopsida</taxon>
        <taxon>eudicotyledons</taxon>
        <taxon>Gunneridae</taxon>
        <taxon>Pentapetalae</taxon>
        <taxon>rosids</taxon>
        <taxon>Vitales</taxon>
        <taxon>Vitaceae</taxon>
        <taxon>Viteae</taxon>
        <taxon>Vitis</taxon>
    </lineage>
</organism>